<dbReference type="OMA" id="MDWYADG"/>
<dbReference type="VEuPathDB" id="MicrosporidiaDB:THOM_3144"/>
<protein>
    <submittedName>
        <fullName evidence="1">Projectin/twitchin</fullName>
    </submittedName>
</protein>
<dbReference type="OrthoDB" id="2190452at2759"/>
<dbReference type="HOGENOM" id="CLU_1769488_0_0_1"/>
<evidence type="ECO:0000313" key="2">
    <source>
        <dbReference type="Proteomes" id="UP000011185"/>
    </source>
</evidence>
<dbReference type="InParanoid" id="L7JR48"/>
<dbReference type="EMBL" id="JH994096">
    <property type="protein sequence ID" value="ELQ73948.1"/>
    <property type="molecule type" value="Genomic_DNA"/>
</dbReference>
<keyword evidence="2" id="KW-1185">Reference proteome</keyword>
<dbReference type="Proteomes" id="UP000011185">
    <property type="component" value="Unassembled WGS sequence"/>
</dbReference>
<gene>
    <name evidence="1" type="ORF">THOM_3144</name>
</gene>
<evidence type="ECO:0000313" key="1">
    <source>
        <dbReference type="EMBL" id="ELQ73948.1"/>
    </source>
</evidence>
<organism evidence="1 2">
    <name type="scientific">Trachipleistophora hominis</name>
    <name type="common">Microsporidian parasite</name>
    <dbReference type="NCBI Taxonomy" id="72359"/>
    <lineage>
        <taxon>Eukaryota</taxon>
        <taxon>Fungi</taxon>
        <taxon>Fungi incertae sedis</taxon>
        <taxon>Microsporidia</taxon>
        <taxon>Pleistophoridae</taxon>
        <taxon>Trachipleistophora</taxon>
    </lineage>
</organism>
<proteinExistence type="predicted"/>
<sequence length="172" mass="19785">MHHTLKMNGVLLKMLIVPLMSTGLTIRTLLSKGVLKGSYDDETISNINKELRSMNYQAIQNCTKTLLVLKDLDPPAFDNSLILNNLENYIVNREQLESSTLDWLTSMDWYADGEFTDVFLIQNEEYLLEKFSEIFHKCKFCGLVVKGTDKHTYCLSLYKKHLGNASLRDELI</sequence>
<reference evidence="1 2" key="1">
    <citation type="journal article" date="2012" name="PLoS Pathog.">
        <title>The genome of the obligate intracellular parasite Trachipleistophora hominis: new insights into microsporidian genome dynamics and reductive evolution.</title>
        <authorList>
            <person name="Heinz E."/>
            <person name="Williams T.A."/>
            <person name="Nakjang S."/>
            <person name="Noel C.J."/>
            <person name="Swan D.C."/>
            <person name="Goldberg A.V."/>
            <person name="Harris S.R."/>
            <person name="Weinmaier T."/>
            <person name="Markert S."/>
            <person name="Becher D."/>
            <person name="Bernhardt J."/>
            <person name="Dagan T."/>
            <person name="Hacker C."/>
            <person name="Lucocq J.M."/>
            <person name="Schweder T."/>
            <person name="Rattei T."/>
            <person name="Hall N."/>
            <person name="Hirt R.P."/>
            <person name="Embley T.M."/>
        </authorList>
    </citation>
    <scope>NUCLEOTIDE SEQUENCE [LARGE SCALE GENOMIC DNA]</scope>
</reference>
<accession>L7JR48</accession>
<name>L7JR48_TRAHO</name>
<dbReference type="AlphaFoldDB" id="L7JR48"/>